<keyword evidence="6" id="KW-0239">DNA-directed DNA polymerase</keyword>
<evidence type="ECO:0000313" key="11">
    <source>
        <dbReference type="EMBL" id="BEP29693.1"/>
    </source>
</evidence>
<organism evidence="11 12">
    <name type="scientific">Helicovermis profundi</name>
    <dbReference type="NCBI Taxonomy" id="3065157"/>
    <lineage>
        <taxon>Bacteria</taxon>
        <taxon>Bacillati</taxon>
        <taxon>Bacillota</taxon>
        <taxon>Clostridia</taxon>
        <taxon>Helicovermis</taxon>
    </lineage>
</organism>
<evidence type="ECO:0000256" key="4">
    <source>
        <dbReference type="ARBA" id="ARBA00022695"/>
    </source>
</evidence>
<feature type="domain" description="DNA polymerase III delta subunit-like C-terminal" evidence="10">
    <location>
        <begin position="222"/>
        <end position="341"/>
    </location>
</feature>
<dbReference type="RefSeq" id="WP_338535313.1">
    <property type="nucleotide sequence ID" value="NZ_AP028654.1"/>
</dbReference>
<accession>A0AAU9E5F8</accession>
<reference evidence="11 12" key="1">
    <citation type="submission" date="2023-08" db="EMBL/GenBank/DDBJ databases">
        <title>Helicovermis profunda gen. nov., sp. nov., a novel mesophilic, fermentative bacterium within the Bacillota from a deep-sea hydrothermal vent chimney.</title>
        <authorList>
            <person name="Miyazaki U."/>
            <person name="Mizutani D."/>
            <person name="Hashimoto Y."/>
            <person name="Tame A."/>
            <person name="Sawayama S."/>
            <person name="Miyazaki J."/>
            <person name="Takai K."/>
            <person name="Nakagawa S."/>
        </authorList>
    </citation>
    <scope>NUCLEOTIDE SEQUENCE [LARGE SCALE GENOMIC DNA]</scope>
    <source>
        <strain evidence="11 12">S502</strain>
    </source>
</reference>
<evidence type="ECO:0000256" key="8">
    <source>
        <dbReference type="ARBA" id="ARBA00049244"/>
    </source>
</evidence>
<dbReference type="GO" id="GO:0003677">
    <property type="term" value="F:DNA binding"/>
    <property type="evidence" value="ECO:0007669"/>
    <property type="project" value="InterPro"/>
</dbReference>
<keyword evidence="4" id="KW-0548">Nucleotidyltransferase</keyword>
<comment type="catalytic activity">
    <reaction evidence="8">
        <text>DNA(n) + a 2'-deoxyribonucleoside 5'-triphosphate = DNA(n+1) + diphosphate</text>
        <dbReference type="Rhea" id="RHEA:22508"/>
        <dbReference type="Rhea" id="RHEA-COMP:17339"/>
        <dbReference type="Rhea" id="RHEA-COMP:17340"/>
        <dbReference type="ChEBI" id="CHEBI:33019"/>
        <dbReference type="ChEBI" id="CHEBI:61560"/>
        <dbReference type="ChEBI" id="CHEBI:173112"/>
        <dbReference type="EC" id="2.7.7.7"/>
    </reaction>
</comment>
<comment type="similarity">
    <text evidence="7">Belongs to the DNA polymerase HolA subunit family.</text>
</comment>
<dbReference type="InterPro" id="IPR005790">
    <property type="entry name" value="DNA_polIII_delta"/>
</dbReference>
<feature type="domain" description="DNA polymerase III delta N-terminal" evidence="9">
    <location>
        <begin position="19"/>
        <end position="141"/>
    </location>
</feature>
<sequence>MSYKIIFDDIKNKKLNNLYLLYGREKYLFDSIINSLEKKYENNSFKEFNFEIIDAGDKSVKNLVSSFETLPFMDDEKIVIVKNCLYFNSIKTGISDKETEQLLNYFKNPLKSTIVIFYGGITVDKKRKLYKSIKKNGSIIELNKLSETDLTKWMIKEFKNGNKKIEREAVKFLIKSFSYLNKNSTKTIYDIKNEINKLVNLIGEKASVEVSDIKNVIENSLETDIFELVDSIGNKNAKSAILLFDNLITRGESEFLILNMISRQFRMLKKTLVYIDAGFNPSAVASKIGVPPFVAKKYSTQCRRFGSEKLSYIISNCVNSELKIKTGLNSPRREVEMLIIKSTL</sequence>
<dbReference type="NCBIfam" id="TIGR01128">
    <property type="entry name" value="holA"/>
    <property type="match status" value="1"/>
</dbReference>
<evidence type="ECO:0000256" key="2">
    <source>
        <dbReference type="ARBA" id="ARBA00017703"/>
    </source>
</evidence>
<dbReference type="Gene3D" id="1.10.8.60">
    <property type="match status" value="1"/>
</dbReference>
<keyword evidence="3" id="KW-0808">Transferase</keyword>
<dbReference type="AlphaFoldDB" id="A0AAU9E5F8"/>
<keyword evidence="5" id="KW-0235">DNA replication</keyword>
<evidence type="ECO:0000256" key="7">
    <source>
        <dbReference type="ARBA" id="ARBA00034754"/>
    </source>
</evidence>
<keyword evidence="12" id="KW-1185">Reference proteome</keyword>
<evidence type="ECO:0000256" key="3">
    <source>
        <dbReference type="ARBA" id="ARBA00022679"/>
    </source>
</evidence>
<dbReference type="SUPFAM" id="SSF52540">
    <property type="entry name" value="P-loop containing nucleoside triphosphate hydrolases"/>
    <property type="match status" value="1"/>
</dbReference>
<evidence type="ECO:0000256" key="5">
    <source>
        <dbReference type="ARBA" id="ARBA00022705"/>
    </source>
</evidence>
<dbReference type="Pfam" id="PF21694">
    <property type="entry name" value="DNA_pol3_delta_C"/>
    <property type="match status" value="1"/>
</dbReference>
<dbReference type="PANTHER" id="PTHR34388">
    <property type="entry name" value="DNA POLYMERASE III SUBUNIT DELTA"/>
    <property type="match status" value="1"/>
</dbReference>
<dbReference type="GO" id="GO:0009360">
    <property type="term" value="C:DNA polymerase III complex"/>
    <property type="evidence" value="ECO:0007669"/>
    <property type="project" value="InterPro"/>
</dbReference>
<protein>
    <recommendedName>
        <fullName evidence="2">DNA polymerase III subunit delta</fullName>
        <ecNumber evidence="1">2.7.7.7</ecNumber>
    </recommendedName>
</protein>
<evidence type="ECO:0000259" key="9">
    <source>
        <dbReference type="Pfam" id="PF06144"/>
    </source>
</evidence>
<name>A0AAU9E5F8_9FIRM</name>
<dbReference type="GO" id="GO:0006261">
    <property type="term" value="P:DNA-templated DNA replication"/>
    <property type="evidence" value="ECO:0007669"/>
    <property type="project" value="TreeGrafter"/>
</dbReference>
<dbReference type="Gene3D" id="3.40.50.300">
    <property type="entry name" value="P-loop containing nucleotide triphosphate hydrolases"/>
    <property type="match status" value="1"/>
</dbReference>
<dbReference type="Pfam" id="PF06144">
    <property type="entry name" value="DNA_pol3_delta"/>
    <property type="match status" value="1"/>
</dbReference>
<dbReference type="Gene3D" id="1.20.272.10">
    <property type="match status" value="1"/>
</dbReference>
<dbReference type="KEGG" id="hprf:HLPR_20240"/>
<dbReference type="SUPFAM" id="SSF48019">
    <property type="entry name" value="post-AAA+ oligomerization domain-like"/>
    <property type="match status" value="1"/>
</dbReference>
<dbReference type="InterPro" id="IPR010372">
    <property type="entry name" value="DNA_pol3_delta_N"/>
</dbReference>
<dbReference type="Proteomes" id="UP001321786">
    <property type="component" value="Chromosome"/>
</dbReference>
<dbReference type="PANTHER" id="PTHR34388:SF1">
    <property type="entry name" value="DNA POLYMERASE III SUBUNIT DELTA"/>
    <property type="match status" value="1"/>
</dbReference>
<dbReference type="InterPro" id="IPR048466">
    <property type="entry name" value="DNA_pol3_delta-like_C"/>
</dbReference>
<gene>
    <name evidence="11" type="primary">holA</name>
    <name evidence="11" type="ORF">HLPR_20240</name>
</gene>
<dbReference type="GO" id="GO:0003887">
    <property type="term" value="F:DNA-directed DNA polymerase activity"/>
    <property type="evidence" value="ECO:0007669"/>
    <property type="project" value="UniProtKB-KW"/>
</dbReference>
<dbReference type="InterPro" id="IPR008921">
    <property type="entry name" value="DNA_pol3_clamp-load_cplx_C"/>
</dbReference>
<proteinExistence type="inferred from homology"/>
<evidence type="ECO:0000256" key="6">
    <source>
        <dbReference type="ARBA" id="ARBA00022932"/>
    </source>
</evidence>
<evidence type="ECO:0000259" key="10">
    <source>
        <dbReference type="Pfam" id="PF21694"/>
    </source>
</evidence>
<dbReference type="InterPro" id="IPR027417">
    <property type="entry name" value="P-loop_NTPase"/>
</dbReference>
<dbReference type="EC" id="2.7.7.7" evidence="1"/>
<evidence type="ECO:0000256" key="1">
    <source>
        <dbReference type="ARBA" id="ARBA00012417"/>
    </source>
</evidence>
<evidence type="ECO:0000313" key="12">
    <source>
        <dbReference type="Proteomes" id="UP001321786"/>
    </source>
</evidence>
<dbReference type="EMBL" id="AP028654">
    <property type="protein sequence ID" value="BEP29693.1"/>
    <property type="molecule type" value="Genomic_DNA"/>
</dbReference>